<reference evidence="4 5" key="1">
    <citation type="submission" date="2018-11" db="EMBL/GenBank/DDBJ databases">
        <title>Genome sequence of strain 7197.</title>
        <authorList>
            <person name="Gao J."/>
            <person name="Sun J."/>
        </authorList>
    </citation>
    <scope>NUCLEOTIDE SEQUENCE [LARGE SCALE GENOMIC DNA]</scope>
    <source>
        <strain evidence="4 5">7197</strain>
    </source>
</reference>
<dbReference type="OrthoDB" id="9810250at2"/>
<protein>
    <submittedName>
        <fullName evidence="4">TetR family transcriptional regulator</fullName>
    </submittedName>
</protein>
<name>A0A3N9P392_9BACL</name>
<dbReference type="Gene3D" id="1.10.357.10">
    <property type="entry name" value="Tetracycline Repressor, domain 2"/>
    <property type="match status" value="1"/>
</dbReference>
<dbReference type="InterPro" id="IPR001647">
    <property type="entry name" value="HTH_TetR"/>
</dbReference>
<dbReference type="Pfam" id="PF00440">
    <property type="entry name" value="TetR_N"/>
    <property type="match status" value="1"/>
</dbReference>
<proteinExistence type="predicted"/>
<dbReference type="InterPro" id="IPR009057">
    <property type="entry name" value="Homeodomain-like_sf"/>
</dbReference>
<evidence type="ECO:0000313" key="4">
    <source>
        <dbReference type="EMBL" id="RQW10681.1"/>
    </source>
</evidence>
<gene>
    <name evidence="4" type="ORF">EH198_15225</name>
</gene>
<evidence type="ECO:0000256" key="2">
    <source>
        <dbReference type="PROSITE-ProRule" id="PRU00335"/>
    </source>
</evidence>
<dbReference type="Pfam" id="PF14278">
    <property type="entry name" value="TetR_C_8"/>
    <property type="match status" value="1"/>
</dbReference>
<evidence type="ECO:0000256" key="1">
    <source>
        <dbReference type="ARBA" id="ARBA00023125"/>
    </source>
</evidence>
<evidence type="ECO:0000313" key="5">
    <source>
        <dbReference type="Proteomes" id="UP000282529"/>
    </source>
</evidence>
<dbReference type="PANTHER" id="PTHR43479">
    <property type="entry name" value="ACREF/ENVCD OPERON REPRESSOR-RELATED"/>
    <property type="match status" value="1"/>
</dbReference>
<keyword evidence="1 2" id="KW-0238">DNA-binding</keyword>
<dbReference type="PROSITE" id="PS50977">
    <property type="entry name" value="HTH_TETR_2"/>
    <property type="match status" value="1"/>
</dbReference>
<dbReference type="PRINTS" id="PR00455">
    <property type="entry name" value="HTHTETR"/>
</dbReference>
<dbReference type="SUPFAM" id="SSF46689">
    <property type="entry name" value="Homeodomain-like"/>
    <property type="match status" value="1"/>
</dbReference>
<comment type="caution">
    <text evidence="4">The sequence shown here is derived from an EMBL/GenBank/DDBJ whole genome shotgun (WGS) entry which is preliminary data.</text>
</comment>
<evidence type="ECO:0000259" key="3">
    <source>
        <dbReference type="PROSITE" id="PS50977"/>
    </source>
</evidence>
<dbReference type="Proteomes" id="UP000282529">
    <property type="component" value="Unassembled WGS sequence"/>
</dbReference>
<keyword evidence="5" id="KW-1185">Reference proteome</keyword>
<feature type="DNA-binding region" description="H-T-H motif" evidence="2">
    <location>
        <begin position="29"/>
        <end position="48"/>
    </location>
</feature>
<feature type="domain" description="HTH tetR-type" evidence="3">
    <location>
        <begin position="6"/>
        <end position="66"/>
    </location>
</feature>
<dbReference type="PANTHER" id="PTHR43479:SF23">
    <property type="entry name" value="HTH TETR-TYPE DOMAIN-CONTAINING PROTEIN"/>
    <property type="match status" value="1"/>
</dbReference>
<accession>A0A3N9P392</accession>
<dbReference type="GO" id="GO:0003677">
    <property type="term" value="F:DNA binding"/>
    <property type="evidence" value="ECO:0007669"/>
    <property type="project" value="UniProtKB-UniRule"/>
</dbReference>
<organism evidence="4 5">
    <name type="scientific">Paenibacillus rhizophilus</name>
    <dbReference type="NCBI Taxonomy" id="1850366"/>
    <lineage>
        <taxon>Bacteria</taxon>
        <taxon>Bacillati</taxon>
        <taxon>Bacillota</taxon>
        <taxon>Bacilli</taxon>
        <taxon>Bacillales</taxon>
        <taxon>Paenibacillaceae</taxon>
        <taxon>Paenibacillus</taxon>
    </lineage>
</organism>
<dbReference type="InterPro" id="IPR039532">
    <property type="entry name" value="TetR_C_Firmicutes"/>
</dbReference>
<sequence length="186" mass="22089">MDRRILRTKESINTAFLELFAEKEFDRITINDISERANVNRGTVYLHYMDKYDLLDKCIENHLNQMVRSCTFTKFIQEKVGEMESIEALKSLFVYFEQNFLFFSSMFASRQTTIFRERLLQILSVTIQEKLDMQGINQGMDKELIVDFTASAFVGTVEHWIRNQMPHSPQFMAEQVWKLFERNNIS</sequence>
<dbReference type="EMBL" id="RQPI01000008">
    <property type="protein sequence ID" value="RQW10681.1"/>
    <property type="molecule type" value="Genomic_DNA"/>
</dbReference>
<dbReference type="InterPro" id="IPR050624">
    <property type="entry name" value="HTH-type_Tx_Regulator"/>
</dbReference>
<dbReference type="AlphaFoldDB" id="A0A3N9P392"/>